<sequence>MLIRPLSEARRRAFTLIELLVVIAIIAVLISLLLPAVQSAREAARRAQCLNNLKQLGLSLANYESTNGTYPWVFAAQLAPGSAYGYDQAYSGLAQLLPFIEQAPLFNAYNSSWAYRTSPNATVSGTQVNAFFCPSDTEMAGNSYVEDANAQHGIPQTFTFTSYAGCYGYWAGNWTGTSVTNPFSATEVAAALGQHNGAFVSAGYPQLVPGTGRSLVRLASITDGTSNTIGFGEHAHGLLSKTDRSFFKWHWWVSGDFGDSTFTTFYPINIQKKKANYPSITGGNAFVQSASSFHPGGANFAMCDGSVRFLKDSISTWALDPTTGLPTGVTMTGSGYVRGPGAQQPGVYQALGSIAGGEVISADAY</sequence>
<dbReference type="STRING" id="1387353.BSF38_00859"/>
<dbReference type="PANTHER" id="PTHR30093">
    <property type="entry name" value="GENERAL SECRETION PATHWAY PROTEIN G"/>
    <property type="match status" value="1"/>
</dbReference>
<dbReference type="SUPFAM" id="SSF54523">
    <property type="entry name" value="Pili subunits"/>
    <property type="match status" value="1"/>
</dbReference>
<dbReference type="Pfam" id="PF07963">
    <property type="entry name" value="N_methyl"/>
    <property type="match status" value="1"/>
</dbReference>
<organism evidence="2 3">
    <name type="scientific">Paludisphaera borealis</name>
    <dbReference type="NCBI Taxonomy" id="1387353"/>
    <lineage>
        <taxon>Bacteria</taxon>
        <taxon>Pseudomonadati</taxon>
        <taxon>Planctomycetota</taxon>
        <taxon>Planctomycetia</taxon>
        <taxon>Isosphaerales</taxon>
        <taxon>Isosphaeraceae</taxon>
        <taxon>Paludisphaera</taxon>
    </lineage>
</organism>
<evidence type="ECO:0000313" key="3">
    <source>
        <dbReference type="Proteomes" id="UP000186309"/>
    </source>
</evidence>
<evidence type="ECO:0000313" key="2">
    <source>
        <dbReference type="EMBL" id="APW59436.1"/>
    </source>
</evidence>
<protein>
    <submittedName>
        <fullName evidence="2">Type II secretion system protein G</fullName>
    </submittedName>
</protein>
<dbReference type="InterPro" id="IPR012902">
    <property type="entry name" value="N_methyl_site"/>
</dbReference>
<evidence type="ECO:0000259" key="1">
    <source>
        <dbReference type="Pfam" id="PF07596"/>
    </source>
</evidence>
<dbReference type="NCBIfam" id="TIGR04294">
    <property type="entry name" value="pre_pil_HX9DG"/>
    <property type="match status" value="1"/>
</dbReference>
<reference evidence="3" key="1">
    <citation type="submission" date="2016-12" db="EMBL/GenBank/DDBJ databases">
        <title>Comparative genomics of four Isosphaeraceae planctomycetes: a common pool of plasmids and glycoside hydrolase genes.</title>
        <authorList>
            <person name="Ivanova A."/>
        </authorList>
    </citation>
    <scope>NUCLEOTIDE SEQUENCE [LARGE SCALE GENOMIC DNA]</scope>
    <source>
        <strain evidence="3">PX4</strain>
    </source>
</reference>
<dbReference type="Pfam" id="PF07596">
    <property type="entry name" value="SBP_bac_10"/>
    <property type="match status" value="1"/>
</dbReference>
<name>A0A1U7CKK3_9BACT</name>
<dbReference type="AlphaFoldDB" id="A0A1U7CKK3"/>
<dbReference type="NCBIfam" id="TIGR02532">
    <property type="entry name" value="IV_pilin_GFxxxE"/>
    <property type="match status" value="1"/>
</dbReference>
<dbReference type="InterPro" id="IPR027558">
    <property type="entry name" value="Pre_pil_HX9DG_C"/>
</dbReference>
<dbReference type="Gene3D" id="3.30.700.10">
    <property type="entry name" value="Glycoprotein, Type 4 Pilin"/>
    <property type="match status" value="1"/>
</dbReference>
<dbReference type="InterPro" id="IPR045584">
    <property type="entry name" value="Pilin-like"/>
</dbReference>
<feature type="domain" description="DUF1559" evidence="1">
    <location>
        <begin position="38"/>
        <end position="314"/>
    </location>
</feature>
<proteinExistence type="predicted"/>
<dbReference type="InterPro" id="IPR011453">
    <property type="entry name" value="DUF1559"/>
</dbReference>
<keyword evidence="3" id="KW-1185">Reference proteome</keyword>
<gene>
    <name evidence="2" type="primary">pulG_1</name>
    <name evidence="2" type="ORF">BSF38_00859</name>
</gene>
<dbReference type="PANTHER" id="PTHR30093:SF2">
    <property type="entry name" value="TYPE II SECRETION SYSTEM PROTEIN H"/>
    <property type="match status" value="1"/>
</dbReference>
<dbReference type="EMBL" id="CP019082">
    <property type="protein sequence ID" value="APW59436.1"/>
    <property type="molecule type" value="Genomic_DNA"/>
</dbReference>
<dbReference type="RefSeq" id="WP_076343614.1">
    <property type="nucleotide sequence ID" value="NZ_CP019082.1"/>
</dbReference>
<dbReference type="KEGG" id="pbor:BSF38_00859"/>
<accession>A0A1U7CKK3</accession>
<dbReference type="OrthoDB" id="287493at2"/>
<dbReference type="Proteomes" id="UP000186309">
    <property type="component" value="Chromosome"/>
</dbReference>